<sequence length="85" mass="9118">MSVVIIGHNATNSEGRLRALFPQRLFSGLTQRPFSGPAREDASASVLSHAPCVADSDIVSDFSDNECIREFATLVKEEGLIQAGL</sequence>
<evidence type="ECO:0000313" key="1">
    <source>
        <dbReference type="EMBL" id="KAH9628957.1"/>
    </source>
</evidence>
<dbReference type="EMBL" id="JACEFF010000884">
    <property type="protein sequence ID" value="KAH9628957.1"/>
    <property type="molecule type" value="Genomic_DNA"/>
</dbReference>
<protein>
    <submittedName>
        <fullName evidence="1">Uncharacterized protein</fullName>
    </submittedName>
</protein>
<evidence type="ECO:0000313" key="2">
    <source>
        <dbReference type="Proteomes" id="UP000814243"/>
    </source>
</evidence>
<name>A0A922M3A8_SPOEX</name>
<dbReference type="AlphaFoldDB" id="A0A922M3A8"/>
<reference evidence="1" key="1">
    <citation type="journal article" date="2021" name="G3 (Bethesda)">
        <title>Genome and transcriptome analysis of the beet armyworm Spodoptera exigua reveals targets for pest control. .</title>
        <authorList>
            <person name="Simon S."/>
            <person name="Breeschoten T."/>
            <person name="Jansen H.J."/>
            <person name="Dirks R.P."/>
            <person name="Schranz M.E."/>
            <person name="Ros V.I.D."/>
        </authorList>
    </citation>
    <scope>NUCLEOTIDE SEQUENCE</scope>
    <source>
        <strain evidence="1">TB_SE_WUR_2020</strain>
    </source>
</reference>
<proteinExistence type="predicted"/>
<organism evidence="1 2">
    <name type="scientific">Spodoptera exigua</name>
    <name type="common">Beet armyworm</name>
    <name type="synonym">Noctua fulgens</name>
    <dbReference type="NCBI Taxonomy" id="7107"/>
    <lineage>
        <taxon>Eukaryota</taxon>
        <taxon>Metazoa</taxon>
        <taxon>Ecdysozoa</taxon>
        <taxon>Arthropoda</taxon>
        <taxon>Hexapoda</taxon>
        <taxon>Insecta</taxon>
        <taxon>Pterygota</taxon>
        <taxon>Neoptera</taxon>
        <taxon>Endopterygota</taxon>
        <taxon>Lepidoptera</taxon>
        <taxon>Glossata</taxon>
        <taxon>Ditrysia</taxon>
        <taxon>Noctuoidea</taxon>
        <taxon>Noctuidae</taxon>
        <taxon>Amphipyrinae</taxon>
        <taxon>Spodoptera</taxon>
    </lineage>
</organism>
<dbReference type="Proteomes" id="UP000814243">
    <property type="component" value="Unassembled WGS sequence"/>
</dbReference>
<comment type="caution">
    <text evidence="1">The sequence shown here is derived from an EMBL/GenBank/DDBJ whole genome shotgun (WGS) entry which is preliminary data.</text>
</comment>
<accession>A0A922M3A8</accession>
<gene>
    <name evidence="1" type="ORF">HF086_016669</name>
</gene>